<dbReference type="PANTHER" id="PTHR16119:SF15">
    <property type="entry name" value="TRANSMEMBRANE PROTEIN 144 HOMOLOG"/>
    <property type="match status" value="1"/>
</dbReference>
<feature type="transmembrane region" description="Helical" evidence="8">
    <location>
        <begin position="284"/>
        <end position="303"/>
    </location>
</feature>
<name>A0A915DWH6_9BILA</name>
<evidence type="ECO:0000256" key="5">
    <source>
        <dbReference type="ARBA" id="ARBA00023136"/>
    </source>
</evidence>
<dbReference type="AlphaFoldDB" id="A0A915DWH6"/>
<dbReference type="WBParaSite" id="jg23694">
    <property type="protein sequence ID" value="jg23694"/>
    <property type="gene ID" value="jg23694"/>
</dbReference>
<feature type="transmembrane region" description="Helical" evidence="8">
    <location>
        <begin position="367"/>
        <end position="390"/>
    </location>
</feature>
<evidence type="ECO:0000256" key="2">
    <source>
        <dbReference type="ARBA" id="ARBA00005731"/>
    </source>
</evidence>
<comment type="similarity">
    <text evidence="2">Belongs to the TMEM144 family.</text>
</comment>
<dbReference type="Pfam" id="PF07857">
    <property type="entry name" value="TMEM144"/>
    <property type="match status" value="1"/>
</dbReference>
<feature type="transmembrane region" description="Helical" evidence="8">
    <location>
        <begin position="593"/>
        <end position="611"/>
    </location>
</feature>
<protein>
    <submittedName>
        <fullName evidence="10">Transmembrane protein</fullName>
    </submittedName>
</protein>
<keyword evidence="5 8" id="KW-0472">Membrane</keyword>
<keyword evidence="3 8" id="KW-0812">Transmembrane</keyword>
<evidence type="ECO:0000256" key="6">
    <source>
        <dbReference type="SAM" id="Coils"/>
    </source>
</evidence>
<evidence type="ECO:0000313" key="10">
    <source>
        <dbReference type="WBParaSite" id="jg23694"/>
    </source>
</evidence>
<feature type="region of interest" description="Disordered" evidence="7">
    <location>
        <begin position="1"/>
        <end position="116"/>
    </location>
</feature>
<feature type="transmembrane region" description="Helical" evidence="8">
    <location>
        <begin position="561"/>
        <end position="581"/>
    </location>
</feature>
<dbReference type="GO" id="GO:0016020">
    <property type="term" value="C:membrane"/>
    <property type="evidence" value="ECO:0007669"/>
    <property type="project" value="UniProtKB-SubCell"/>
</dbReference>
<feature type="coiled-coil region" evidence="6">
    <location>
        <begin position="150"/>
        <end position="177"/>
    </location>
</feature>
<comment type="subcellular location">
    <subcellularLocation>
        <location evidence="1">Membrane</location>
        <topology evidence="1">Multi-pass membrane protein</topology>
    </subcellularLocation>
</comment>
<evidence type="ECO:0000256" key="3">
    <source>
        <dbReference type="ARBA" id="ARBA00022692"/>
    </source>
</evidence>
<accession>A0A915DWH6</accession>
<evidence type="ECO:0000256" key="8">
    <source>
        <dbReference type="SAM" id="Phobius"/>
    </source>
</evidence>
<feature type="transmembrane region" description="Helical" evidence="8">
    <location>
        <begin position="402"/>
        <end position="421"/>
    </location>
</feature>
<dbReference type="Proteomes" id="UP000887574">
    <property type="component" value="Unplaced"/>
</dbReference>
<feature type="transmembrane region" description="Helical" evidence="8">
    <location>
        <begin position="534"/>
        <end position="555"/>
    </location>
</feature>
<dbReference type="InterPro" id="IPR010651">
    <property type="entry name" value="Sugar_transport"/>
</dbReference>
<sequence length="613" mass="66913">MLREALKGSTTMEKIKRKKKKDSKTLQDGTEAKSEAAQQESKLPATVTPSPTVTPPATVPPPATVQQPQSELSKKTSKEKEQAAENAKADESEKDTSDSTNRKIILTGVDGEKNGDANEEAATASLRVGQTNLALRLPIEEVQLDSDEALQQLLCDHRQLEEENNEFEQQSGRLYDLVKSSAAKPSNEQPAVVANVGAPSSKDSSVKANAKPTAASTKTQSCVMTPVAVPQKTPVPVAALRSRTRELFTWSKGKWCQDISLNCLLSRSRTRKRNRQVLQTMRKLLACLGQCLVSVCFLGSMLVPAKVFDAGDGIFYQWVLNIAAMLSGFVVFVSQNYPPFYPLAAIGGACATASTTISLVVVTELALALAVLLSSITNCCISFATGYFGLLWTKARPPEKQWLSWVGLLMVLIGGAMISRSRTRIMTNQMMKSKRDSRKRETKRLGKKLRTPRWFQLEEITVCGFGSDGWTARRFSPIPIIASQDSPQVFGETSKQPLQYIFSYLFGGFVTSSLILVVYSIFKKNKPYVKPELVLPALSGGLLYGCGCVTMYMALDNLSQAVAGPIVAMLPGCVAALWSVFYFREIKPGRNLFLLYAAILITLAGAMAIGFSK</sequence>
<evidence type="ECO:0000313" key="9">
    <source>
        <dbReference type="Proteomes" id="UP000887574"/>
    </source>
</evidence>
<feature type="compositionally biased region" description="Basic and acidic residues" evidence="7">
    <location>
        <begin position="72"/>
        <end position="101"/>
    </location>
</feature>
<dbReference type="PANTHER" id="PTHR16119">
    <property type="entry name" value="TRANSMEMBRANE PROTEIN 144"/>
    <property type="match status" value="1"/>
</dbReference>
<reference evidence="10" key="1">
    <citation type="submission" date="2022-11" db="UniProtKB">
        <authorList>
            <consortium name="WormBaseParasite"/>
        </authorList>
    </citation>
    <scope>IDENTIFICATION</scope>
</reference>
<feature type="transmembrane region" description="Helical" evidence="8">
    <location>
        <begin position="315"/>
        <end position="333"/>
    </location>
</feature>
<dbReference type="GO" id="GO:0015144">
    <property type="term" value="F:carbohydrate transmembrane transporter activity"/>
    <property type="evidence" value="ECO:0007669"/>
    <property type="project" value="InterPro"/>
</dbReference>
<keyword evidence="6" id="KW-0175">Coiled coil</keyword>
<evidence type="ECO:0000256" key="4">
    <source>
        <dbReference type="ARBA" id="ARBA00022989"/>
    </source>
</evidence>
<evidence type="ECO:0000256" key="1">
    <source>
        <dbReference type="ARBA" id="ARBA00004141"/>
    </source>
</evidence>
<keyword evidence="9" id="KW-1185">Reference proteome</keyword>
<proteinExistence type="inferred from homology"/>
<feature type="compositionally biased region" description="Pro residues" evidence="7">
    <location>
        <begin position="52"/>
        <end position="63"/>
    </location>
</feature>
<feature type="transmembrane region" description="Helical" evidence="8">
    <location>
        <begin position="340"/>
        <end position="361"/>
    </location>
</feature>
<evidence type="ECO:0000256" key="7">
    <source>
        <dbReference type="SAM" id="MobiDB-lite"/>
    </source>
</evidence>
<dbReference type="InterPro" id="IPR012435">
    <property type="entry name" value="TMEM144"/>
</dbReference>
<organism evidence="9 10">
    <name type="scientific">Ditylenchus dipsaci</name>
    <dbReference type="NCBI Taxonomy" id="166011"/>
    <lineage>
        <taxon>Eukaryota</taxon>
        <taxon>Metazoa</taxon>
        <taxon>Ecdysozoa</taxon>
        <taxon>Nematoda</taxon>
        <taxon>Chromadorea</taxon>
        <taxon>Rhabditida</taxon>
        <taxon>Tylenchina</taxon>
        <taxon>Tylenchomorpha</taxon>
        <taxon>Sphaerularioidea</taxon>
        <taxon>Anguinidae</taxon>
        <taxon>Anguininae</taxon>
        <taxon>Ditylenchus</taxon>
    </lineage>
</organism>
<keyword evidence="4 8" id="KW-1133">Transmembrane helix</keyword>
<feature type="transmembrane region" description="Helical" evidence="8">
    <location>
        <begin position="501"/>
        <end position="522"/>
    </location>
</feature>